<evidence type="ECO:0000313" key="7">
    <source>
        <dbReference type="Proteomes" id="UP000176778"/>
    </source>
</evidence>
<dbReference type="SUPFAM" id="SSF46911">
    <property type="entry name" value="Ribosomal protein S18"/>
    <property type="match status" value="1"/>
</dbReference>
<sequence length="84" mass="9659">MKQKKSKRKSSSIRLRPVSTNCPFCKIKTNPDYKKYEDLAKYLTDRAKIIPKSRSGICSKHQRRLGIAIKRARHLGLLPFTGSI</sequence>
<comment type="caution">
    <text evidence="6">The sequence shown here is derived from an EMBL/GenBank/DDBJ whole genome shotgun (WGS) entry which is preliminary data.</text>
</comment>
<name>A0A1F7X4G4_9BACT</name>
<dbReference type="InterPro" id="IPR001648">
    <property type="entry name" value="Ribosomal_bS18"/>
</dbReference>
<protein>
    <recommendedName>
        <fullName evidence="4">Small ribosomal subunit protein bS18</fullName>
    </recommendedName>
</protein>
<dbReference type="InterPro" id="IPR036870">
    <property type="entry name" value="Ribosomal_bS18_sf"/>
</dbReference>
<keyword evidence="4" id="KW-0694">RNA-binding</keyword>
<evidence type="ECO:0000256" key="3">
    <source>
        <dbReference type="ARBA" id="ARBA00023274"/>
    </source>
</evidence>
<dbReference type="Pfam" id="PF01084">
    <property type="entry name" value="Ribosomal_S18"/>
    <property type="match status" value="1"/>
</dbReference>
<evidence type="ECO:0000256" key="4">
    <source>
        <dbReference type="HAMAP-Rule" id="MF_00270"/>
    </source>
</evidence>
<dbReference type="GO" id="GO:0022627">
    <property type="term" value="C:cytosolic small ribosomal subunit"/>
    <property type="evidence" value="ECO:0007669"/>
    <property type="project" value="TreeGrafter"/>
</dbReference>
<comment type="similarity">
    <text evidence="1 4 5">Belongs to the bacterial ribosomal protein bS18 family.</text>
</comment>
<dbReference type="GO" id="GO:0070181">
    <property type="term" value="F:small ribosomal subunit rRNA binding"/>
    <property type="evidence" value="ECO:0007669"/>
    <property type="project" value="TreeGrafter"/>
</dbReference>
<dbReference type="AlphaFoldDB" id="A0A1F7X4G4"/>
<comment type="subunit">
    <text evidence="4">Part of the 30S ribosomal subunit. Forms a tight heterodimer with protein bS6.</text>
</comment>
<evidence type="ECO:0000256" key="1">
    <source>
        <dbReference type="ARBA" id="ARBA00005589"/>
    </source>
</evidence>
<proteinExistence type="inferred from homology"/>
<dbReference type="Proteomes" id="UP000176778">
    <property type="component" value="Unassembled WGS sequence"/>
</dbReference>
<dbReference type="PANTHER" id="PTHR13479:SF40">
    <property type="entry name" value="SMALL RIBOSOMAL SUBUNIT PROTEIN BS18M"/>
    <property type="match status" value="1"/>
</dbReference>
<reference evidence="6 7" key="1">
    <citation type="journal article" date="2016" name="Nat. Commun.">
        <title>Thousands of microbial genomes shed light on interconnected biogeochemical processes in an aquifer system.</title>
        <authorList>
            <person name="Anantharaman K."/>
            <person name="Brown C.T."/>
            <person name="Hug L.A."/>
            <person name="Sharon I."/>
            <person name="Castelle C.J."/>
            <person name="Probst A.J."/>
            <person name="Thomas B.C."/>
            <person name="Singh A."/>
            <person name="Wilkins M.J."/>
            <person name="Karaoz U."/>
            <person name="Brodie E.L."/>
            <person name="Williams K.H."/>
            <person name="Hubbard S.S."/>
            <person name="Banfield J.F."/>
        </authorList>
    </citation>
    <scope>NUCLEOTIDE SEQUENCE [LARGE SCALE GENOMIC DNA]</scope>
</reference>
<dbReference type="NCBIfam" id="TIGR00165">
    <property type="entry name" value="S18"/>
    <property type="match status" value="1"/>
</dbReference>
<dbReference type="EMBL" id="MGFR01000002">
    <property type="protein sequence ID" value="OGM09990.1"/>
    <property type="molecule type" value="Genomic_DNA"/>
</dbReference>
<dbReference type="PRINTS" id="PR00974">
    <property type="entry name" value="RIBOSOMALS18"/>
</dbReference>
<dbReference type="GO" id="GO:0003735">
    <property type="term" value="F:structural constituent of ribosome"/>
    <property type="evidence" value="ECO:0007669"/>
    <property type="project" value="InterPro"/>
</dbReference>
<keyword evidence="2 4" id="KW-0689">Ribosomal protein</keyword>
<dbReference type="GO" id="GO:0006412">
    <property type="term" value="P:translation"/>
    <property type="evidence" value="ECO:0007669"/>
    <property type="project" value="UniProtKB-UniRule"/>
</dbReference>
<evidence type="ECO:0000256" key="2">
    <source>
        <dbReference type="ARBA" id="ARBA00022980"/>
    </source>
</evidence>
<keyword evidence="3 4" id="KW-0687">Ribonucleoprotein</keyword>
<dbReference type="HAMAP" id="MF_00270">
    <property type="entry name" value="Ribosomal_bS18"/>
    <property type="match status" value="1"/>
</dbReference>
<comment type="function">
    <text evidence="4">Binds as a heterodimer with protein bS6 to the central domain of the 16S rRNA, where it helps stabilize the platform of the 30S subunit.</text>
</comment>
<keyword evidence="4" id="KW-0699">rRNA-binding</keyword>
<dbReference type="Gene3D" id="4.10.640.10">
    <property type="entry name" value="Ribosomal protein S18"/>
    <property type="match status" value="1"/>
</dbReference>
<evidence type="ECO:0000256" key="5">
    <source>
        <dbReference type="RuleBase" id="RU003910"/>
    </source>
</evidence>
<organism evidence="6 7">
    <name type="scientific">Candidatus Woesebacteria bacterium RBG_13_46_13</name>
    <dbReference type="NCBI Taxonomy" id="1802479"/>
    <lineage>
        <taxon>Bacteria</taxon>
        <taxon>Candidatus Woeseibacteriota</taxon>
    </lineage>
</organism>
<dbReference type="PANTHER" id="PTHR13479">
    <property type="entry name" value="30S RIBOSOMAL PROTEIN S18"/>
    <property type="match status" value="1"/>
</dbReference>
<accession>A0A1F7X4G4</accession>
<gene>
    <name evidence="4" type="primary">rpsR</name>
    <name evidence="6" type="ORF">A2Y68_01015</name>
</gene>
<evidence type="ECO:0000313" key="6">
    <source>
        <dbReference type="EMBL" id="OGM09990.1"/>
    </source>
</evidence>
<dbReference type="STRING" id="1802479.A2Y68_01015"/>